<feature type="domain" description="B box-type" evidence="10">
    <location>
        <begin position="51"/>
        <end position="98"/>
    </location>
</feature>
<dbReference type="Proteomes" id="UP001497444">
    <property type="component" value="Chromosome 18"/>
</dbReference>
<dbReference type="SMART" id="SM00336">
    <property type="entry name" value="BBOX"/>
    <property type="match status" value="2"/>
</dbReference>
<organism evidence="11 12">
    <name type="scientific">Sphagnum jensenii</name>
    <dbReference type="NCBI Taxonomy" id="128206"/>
    <lineage>
        <taxon>Eukaryota</taxon>
        <taxon>Viridiplantae</taxon>
        <taxon>Streptophyta</taxon>
        <taxon>Embryophyta</taxon>
        <taxon>Bryophyta</taxon>
        <taxon>Sphagnophytina</taxon>
        <taxon>Sphagnopsida</taxon>
        <taxon>Sphagnales</taxon>
        <taxon>Sphagnaceae</taxon>
        <taxon>Sphagnum</taxon>
    </lineage>
</organism>
<dbReference type="InterPro" id="IPR049808">
    <property type="entry name" value="CONSTANS-like_Bbox1"/>
</dbReference>
<evidence type="ECO:0000259" key="10">
    <source>
        <dbReference type="PROSITE" id="PS50119"/>
    </source>
</evidence>
<evidence type="ECO:0000256" key="6">
    <source>
        <dbReference type="ARBA" id="ARBA00023163"/>
    </source>
</evidence>
<reference evidence="11" key="1">
    <citation type="submission" date="2024-02" db="EMBL/GenBank/DDBJ databases">
        <authorList>
            <consortium name="ELIXIR-Norway"/>
            <consortium name="Elixir Norway"/>
        </authorList>
    </citation>
    <scope>NUCLEOTIDE SEQUENCE</scope>
</reference>
<gene>
    <name evidence="11" type="ORF">CSSPJE1EN1_LOCUS11992</name>
</gene>
<keyword evidence="6" id="KW-0804">Transcription</keyword>
<keyword evidence="3" id="KW-0677">Repeat</keyword>
<evidence type="ECO:0000256" key="1">
    <source>
        <dbReference type="ARBA" id="ARBA00004123"/>
    </source>
</evidence>
<protein>
    <recommendedName>
        <fullName evidence="10">B box-type domain-containing protein</fullName>
    </recommendedName>
</protein>
<comment type="subcellular location">
    <subcellularLocation>
        <location evidence="1">Nucleus</location>
    </subcellularLocation>
</comment>
<proteinExistence type="predicted"/>
<dbReference type="Pfam" id="PF00643">
    <property type="entry name" value="zf-B_box"/>
    <property type="match status" value="1"/>
</dbReference>
<evidence type="ECO:0000256" key="2">
    <source>
        <dbReference type="ARBA" id="ARBA00022723"/>
    </source>
</evidence>
<sequence>MKIQCDVCERNKAAVLCCADEAALCTDCDTRVHAANKLANKHQRIHLMSPSDAPRCDVCQEKCGFFFCLEDRALLCRECDVSIHSANSLSSNHKRFLIPGIRVALEAKIGQEAAAAEQVPEEAAIPPAVPVPSSRMMTTTHTRNPPLSTTGKPTTATKLRSPLATPSQKSNPAARLLQGAIVLPKSGGMSPSNNTGNQNVSEACCKSSITEFLTEAVPGWRVDELLNLADLAGGFNTADMGSSKADVSNVGAFDWAMDLSSFDEQVDVTSQRQVPQISSAPTMSGLFCSSRVEGSAKGNLRQEAALLPDFSSAFVVPDVDLCSPSTSRPLTKRSRTQYDMRILHTSPSNRLSSNGDLLILHSFISLC</sequence>
<evidence type="ECO:0000256" key="7">
    <source>
        <dbReference type="ARBA" id="ARBA00023242"/>
    </source>
</evidence>
<dbReference type="CDD" id="cd19821">
    <property type="entry name" value="Bbox1_BBX-like"/>
    <property type="match status" value="2"/>
</dbReference>
<evidence type="ECO:0000256" key="4">
    <source>
        <dbReference type="ARBA" id="ARBA00022833"/>
    </source>
</evidence>
<evidence type="ECO:0000313" key="12">
    <source>
        <dbReference type="Proteomes" id="UP001497444"/>
    </source>
</evidence>
<dbReference type="InterPro" id="IPR051979">
    <property type="entry name" value="B-box_zinc_finger"/>
</dbReference>
<name>A0ABP0WI78_9BRYO</name>
<keyword evidence="2" id="KW-0479">Metal-binding</keyword>
<feature type="domain" description="B box-type" evidence="10">
    <location>
        <begin position="1"/>
        <end position="47"/>
    </location>
</feature>
<keyword evidence="4" id="KW-0862">Zinc</keyword>
<evidence type="ECO:0000256" key="5">
    <source>
        <dbReference type="ARBA" id="ARBA00023015"/>
    </source>
</evidence>
<dbReference type="InterPro" id="IPR000315">
    <property type="entry name" value="Znf_B-box"/>
</dbReference>
<feature type="region of interest" description="Disordered" evidence="9">
    <location>
        <begin position="127"/>
        <end position="171"/>
    </location>
</feature>
<keyword evidence="7" id="KW-0539">Nucleus</keyword>
<dbReference type="Gene3D" id="3.30.160.60">
    <property type="entry name" value="Classic Zinc Finger"/>
    <property type="match status" value="1"/>
</dbReference>
<evidence type="ECO:0000256" key="8">
    <source>
        <dbReference type="PROSITE-ProRule" id="PRU00024"/>
    </source>
</evidence>
<evidence type="ECO:0000256" key="9">
    <source>
        <dbReference type="SAM" id="MobiDB-lite"/>
    </source>
</evidence>
<keyword evidence="12" id="KW-1185">Reference proteome</keyword>
<dbReference type="PANTHER" id="PTHR31832">
    <property type="entry name" value="B-BOX ZINC FINGER PROTEIN 22"/>
    <property type="match status" value="1"/>
</dbReference>
<dbReference type="PROSITE" id="PS50119">
    <property type="entry name" value="ZF_BBOX"/>
    <property type="match status" value="2"/>
</dbReference>
<feature type="compositionally biased region" description="Polar residues" evidence="9">
    <location>
        <begin position="135"/>
        <end position="171"/>
    </location>
</feature>
<evidence type="ECO:0000256" key="3">
    <source>
        <dbReference type="ARBA" id="ARBA00022737"/>
    </source>
</evidence>
<evidence type="ECO:0000313" key="11">
    <source>
        <dbReference type="EMBL" id="CAK9266514.1"/>
    </source>
</evidence>
<keyword evidence="5" id="KW-0805">Transcription regulation</keyword>
<dbReference type="PANTHER" id="PTHR31832:SF63">
    <property type="entry name" value="B-BOX ZINC FINGER PROTEIN 23"/>
    <property type="match status" value="1"/>
</dbReference>
<keyword evidence="8" id="KW-0863">Zinc-finger</keyword>
<dbReference type="EMBL" id="OZ020113">
    <property type="protein sequence ID" value="CAK9266514.1"/>
    <property type="molecule type" value="Genomic_DNA"/>
</dbReference>
<accession>A0ABP0WI78</accession>